<organism evidence="10 11">
    <name type="scientific">Plutella xylostella</name>
    <name type="common">Diamondback moth</name>
    <name type="synonym">Plutella maculipennis</name>
    <dbReference type="NCBI Taxonomy" id="51655"/>
    <lineage>
        <taxon>Eukaryota</taxon>
        <taxon>Metazoa</taxon>
        <taxon>Ecdysozoa</taxon>
        <taxon>Arthropoda</taxon>
        <taxon>Hexapoda</taxon>
        <taxon>Insecta</taxon>
        <taxon>Pterygota</taxon>
        <taxon>Neoptera</taxon>
        <taxon>Endopterygota</taxon>
        <taxon>Lepidoptera</taxon>
        <taxon>Glossata</taxon>
        <taxon>Ditrysia</taxon>
        <taxon>Yponomeutoidea</taxon>
        <taxon>Plutellidae</taxon>
        <taxon>Plutella</taxon>
    </lineage>
</organism>
<evidence type="ECO:0000256" key="3">
    <source>
        <dbReference type="ARBA" id="ARBA00022884"/>
    </source>
</evidence>
<keyword evidence="2" id="KW-0677">Repeat</keyword>
<evidence type="ECO:0000256" key="8">
    <source>
        <dbReference type="SAM" id="MobiDB-lite"/>
    </source>
</evidence>
<dbReference type="PROSITE" id="PS50102">
    <property type="entry name" value="RRM"/>
    <property type="match status" value="2"/>
</dbReference>
<dbReference type="Gene3D" id="3.30.70.330">
    <property type="match status" value="3"/>
</dbReference>
<dbReference type="GO" id="GO:0003729">
    <property type="term" value="F:mRNA binding"/>
    <property type="evidence" value="ECO:0007669"/>
    <property type="project" value="UniProtKB-ARBA"/>
</dbReference>
<dbReference type="InterPro" id="IPR002343">
    <property type="entry name" value="Hud_Sxl_RNA"/>
</dbReference>
<proteinExistence type="predicted"/>
<keyword evidence="11" id="KW-1185">Reference proteome</keyword>
<dbReference type="GO" id="GO:0010629">
    <property type="term" value="P:negative regulation of gene expression"/>
    <property type="evidence" value="ECO:0007669"/>
    <property type="project" value="UniProtKB-ARBA"/>
</dbReference>
<dbReference type="InterPro" id="IPR000504">
    <property type="entry name" value="RRM_dom"/>
</dbReference>
<accession>A0A8S4FET6</accession>
<dbReference type="SUPFAM" id="SSF54928">
    <property type="entry name" value="RNA-binding domain, RBD"/>
    <property type="match status" value="2"/>
</dbReference>
<dbReference type="InterPro" id="IPR035979">
    <property type="entry name" value="RBD_domain_sf"/>
</dbReference>
<dbReference type="InterPro" id="IPR012677">
    <property type="entry name" value="Nucleotide-bd_a/b_plait_sf"/>
</dbReference>
<protein>
    <recommendedName>
        <fullName evidence="6">Protein alan shepard</fullName>
    </recommendedName>
</protein>
<evidence type="ECO:0000313" key="10">
    <source>
        <dbReference type="EMBL" id="CAG9126451.1"/>
    </source>
</evidence>
<dbReference type="PANTHER" id="PTHR24012">
    <property type="entry name" value="RNA BINDING PROTEIN"/>
    <property type="match status" value="1"/>
</dbReference>
<evidence type="ECO:0000313" key="11">
    <source>
        <dbReference type="Proteomes" id="UP000653454"/>
    </source>
</evidence>
<keyword evidence="4" id="KW-0539">Nucleus</keyword>
<name>A0A8S4FET6_PLUXY</name>
<evidence type="ECO:0000256" key="7">
    <source>
        <dbReference type="PROSITE-ProRule" id="PRU00176"/>
    </source>
</evidence>
<evidence type="ECO:0000256" key="1">
    <source>
        <dbReference type="ARBA" id="ARBA00004123"/>
    </source>
</evidence>
<feature type="domain" description="RRM" evidence="9">
    <location>
        <begin position="152"/>
        <end position="230"/>
    </location>
</feature>
<dbReference type="GO" id="GO:0050686">
    <property type="term" value="P:negative regulation of mRNA processing"/>
    <property type="evidence" value="ECO:0007669"/>
    <property type="project" value="UniProtKB-ARBA"/>
</dbReference>
<gene>
    <name evidence="10" type="ORF">PLXY2_LOCUS8633</name>
</gene>
<evidence type="ECO:0000256" key="6">
    <source>
        <dbReference type="ARBA" id="ARBA00039536"/>
    </source>
</evidence>
<dbReference type="GO" id="GO:0005634">
    <property type="term" value="C:nucleus"/>
    <property type="evidence" value="ECO:0007669"/>
    <property type="project" value="UniProtKB-SubCell"/>
</dbReference>
<dbReference type="SMART" id="SM00360">
    <property type="entry name" value="RRM"/>
    <property type="match status" value="3"/>
</dbReference>
<reference evidence="10" key="1">
    <citation type="submission" date="2020-11" db="EMBL/GenBank/DDBJ databases">
        <authorList>
            <person name="Whiteford S."/>
        </authorList>
    </citation>
    <scope>NUCLEOTIDE SEQUENCE</scope>
</reference>
<comment type="function">
    <text evidence="5">Has a role in the perception of gravity.</text>
</comment>
<dbReference type="GO" id="GO:0009967">
    <property type="term" value="P:positive regulation of signal transduction"/>
    <property type="evidence" value="ECO:0007669"/>
    <property type="project" value="UniProtKB-ARBA"/>
</dbReference>
<dbReference type="GO" id="GO:0008266">
    <property type="term" value="F:poly(U) RNA binding"/>
    <property type="evidence" value="ECO:0007669"/>
    <property type="project" value="UniProtKB-ARBA"/>
</dbReference>
<sequence length="457" mass="50874">MSDRYPGYLFGGTPVSSWDRSFNSLENQIQQQYLGRHGVRRWGSMSEGGACAGRTNLIVNYLPQSVAEKDLYAMFTSVGPVESCRVMKDFKSVAEKDLYAMFTSVGPVESCRVMKDFKKPIPGTKKLGGFLSVSPAVPSSPRAPAACRGLRTNLIVNYLPQSVAEKDLYAMFTSVGPVESCRVMKDFKTGYSYGFGFVNFAREEDAARAIDTFNGYQLRNKRLKVSYARPSGDDIKDTNLYVTNLPRAITEEQLETIFGKYGRIVQKHILRDKNNGTPRGVAFVRYDKREEAQEAIAALNNVIPEGGTEPLSVKPVSRETNLKRATSMSRSRCHTPHFHEPEIMVAEEHGKQKAAYYAGWAAGFHHNRGDYAWNSCNGCVGPDMWDPFPSPPLGGSHPSTPRSACRPPPCPNTRAYPNYLPGKGPRPGRGGRNPPWAPGFDERYKPQRCRSGPTPYW</sequence>
<dbReference type="GO" id="GO:0005737">
    <property type="term" value="C:cytoplasm"/>
    <property type="evidence" value="ECO:0007669"/>
    <property type="project" value="UniProtKB-ARBA"/>
</dbReference>
<dbReference type="AlphaFoldDB" id="A0A8S4FET6"/>
<dbReference type="Pfam" id="PF00076">
    <property type="entry name" value="RRM_1"/>
    <property type="match status" value="3"/>
</dbReference>
<comment type="subcellular location">
    <subcellularLocation>
        <location evidence="1">Nucleus</location>
    </subcellularLocation>
</comment>
<dbReference type="EMBL" id="CAJHNJ030000032">
    <property type="protein sequence ID" value="CAG9126451.1"/>
    <property type="molecule type" value="Genomic_DNA"/>
</dbReference>
<dbReference type="FunFam" id="3.30.70.330:FF:000383">
    <property type="entry name" value="Sex lethal, isoform D"/>
    <property type="match status" value="1"/>
</dbReference>
<feature type="domain" description="RRM" evidence="9">
    <location>
        <begin position="238"/>
        <end position="318"/>
    </location>
</feature>
<dbReference type="PRINTS" id="PR00961">
    <property type="entry name" value="HUDSXLRNA"/>
</dbReference>
<keyword evidence="3 7" id="KW-0694">RNA-binding</keyword>
<evidence type="ECO:0000259" key="9">
    <source>
        <dbReference type="PROSITE" id="PS50102"/>
    </source>
</evidence>
<dbReference type="Proteomes" id="UP000653454">
    <property type="component" value="Unassembled WGS sequence"/>
</dbReference>
<evidence type="ECO:0000256" key="5">
    <source>
        <dbReference type="ARBA" id="ARBA00037469"/>
    </source>
</evidence>
<evidence type="ECO:0000256" key="2">
    <source>
        <dbReference type="ARBA" id="ARBA00022737"/>
    </source>
</evidence>
<dbReference type="FunFam" id="3.30.70.330:FF:000205">
    <property type="entry name" value="Sex lethal, isoform B"/>
    <property type="match status" value="1"/>
</dbReference>
<evidence type="ECO:0000256" key="4">
    <source>
        <dbReference type="ARBA" id="ARBA00023242"/>
    </source>
</evidence>
<dbReference type="GO" id="GO:1990904">
    <property type="term" value="C:ribonucleoprotein complex"/>
    <property type="evidence" value="ECO:0007669"/>
    <property type="project" value="InterPro"/>
</dbReference>
<comment type="caution">
    <text evidence="10">The sequence shown here is derived from an EMBL/GenBank/DDBJ whole genome shotgun (WGS) entry which is preliminary data.</text>
</comment>
<feature type="region of interest" description="Disordered" evidence="8">
    <location>
        <begin position="416"/>
        <end position="457"/>
    </location>
</feature>